<proteinExistence type="inferred from homology"/>
<dbReference type="CDD" id="cd00118">
    <property type="entry name" value="LysM"/>
    <property type="match status" value="2"/>
</dbReference>
<comment type="similarity">
    <text evidence="1">Belongs to the transglycosylase Slt family.</text>
</comment>
<evidence type="ECO:0000259" key="3">
    <source>
        <dbReference type="PROSITE" id="PS51782"/>
    </source>
</evidence>
<dbReference type="Proteomes" id="UP001065174">
    <property type="component" value="Chromosome"/>
</dbReference>
<feature type="chain" id="PRO_5045700846" evidence="2">
    <location>
        <begin position="22"/>
        <end position="454"/>
    </location>
</feature>
<sequence>MRDQFYILLFCLVTVLQPALAQESDVEQWPDYSYELVEDRLSCVEEHIPLVFNERVYSFIDYFAVRNRDYTRAILAKKDLYFPIFEQVLAEKGLPDELKYLAIIESGLNPNAMSRVGAGGLWQFMPLTGKSYKLKQSWYIDERMNPWEATEAAASYLGSLYRMFGDWELALAAYNTGPGNVRKAIRRSGYKETFWDIYNYLPRETRSYVPQLVAMIYVIKYADEHNLQDLNSEKRYMMAHDTVHVSDYIHMETLANQLDVCLEDLLTLNPQIIRGAIPEGTSNYALKVPLDKADSLRIHKVAMLDSAGKVGKAELEYVARNTPGSVYGRVKQVYRVRGGDVLGTIAENHHVSVADLKAWNNLSSNMIRVGQNLNIWVTPYYTADTKSSYVAKTNTTSQSAPVQVEGGKYHLVQSGDSLWSIAQQYKDLSIEKIKKLNNLTSSNIKPGQKLLINM</sequence>
<dbReference type="PROSITE" id="PS00922">
    <property type="entry name" value="TRANSGLYCOSYLASE"/>
    <property type="match status" value="1"/>
</dbReference>
<reference evidence="4" key="1">
    <citation type="submission" date="2022-09" db="EMBL/GenBank/DDBJ databases">
        <title>Comparative genomics and taxonomic characterization of three novel marine species of genus Reichenbachiella exhibiting antioxidant and polysaccharide degradation activities.</title>
        <authorList>
            <person name="Muhammad N."/>
            <person name="Lee Y.-J."/>
            <person name="Ko J."/>
            <person name="Kim S.-G."/>
        </authorList>
    </citation>
    <scope>NUCLEOTIDE SEQUENCE</scope>
    <source>
        <strain evidence="4">BKB1-1</strain>
    </source>
</reference>
<feature type="domain" description="LysM" evidence="3">
    <location>
        <begin position="408"/>
        <end position="452"/>
    </location>
</feature>
<dbReference type="Pfam" id="PF01476">
    <property type="entry name" value="LysM"/>
    <property type="match status" value="2"/>
</dbReference>
<feature type="signal peptide" evidence="2">
    <location>
        <begin position="1"/>
        <end position="21"/>
    </location>
</feature>
<gene>
    <name evidence="4" type="ORF">N6H18_04780</name>
</gene>
<dbReference type="Pfam" id="PF01464">
    <property type="entry name" value="SLT"/>
    <property type="match status" value="1"/>
</dbReference>
<dbReference type="InterPro" id="IPR008258">
    <property type="entry name" value="Transglycosylase_SLT_dom_1"/>
</dbReference>
<accession>A0ABY6CUZ2</accession>
<dbReference type="Gene3D" id="3.10.350.10">
    <property type="entry name" value="LysM domain"/>
    <property type="match status" value="2"/>
</dbReference>
<dbReference type="InterPro" id="IPR023346">
    <property type="entry name" value="Lysozyme-like_dom_sf"/>
</dbReference>
<evidence type="ECO:0000256" key="1">
    <source>
        <dbReference type="ARBA" id="ARBA00007734"/>
    </source>
</evidence>
<dbReference type="InterPro" id="IPR000189">
    <property type="entry name" value="Transglyc_AS"/>
</dbReference>
<evidence type="ECO:0000313" key="4">
    <source>
        <dbReference type="EMBL" id="UXP33263.1"/>
    </source>
</evidence>
<feature type="domain" description="LysM" evidence="3">
    <location>
        <begin position="332"/>
        <end position="375"/>
    </location>
</feature>
<name>A0ABY6CUZ2_9BACT</name>
<dbReference type="InterPro" id="IPR018392">
    <property type="entry name" value="LysM"/>
</dbReference>
<dbReference type="RefSeq" id="WP_262310692.1">
    <property type="nucleotide sequence ID" value="NZ_CP106679.1"/>
</dbReference>
<keyword evidence="2" id="KW-0732">Signal</keyword>
<dbReference type="SMART" id="SM00257">
    <property type="entry name" value="LysM"/>
    <property type="match status" value="2"/>
</dbReference>
<evidence type="ECO:0000256" key="2">
    <source>
        <dbReference type="SAM" id="SignalP"/>
    </source>
</evidence>
<dbReference type="InterPro" id="IPR036779">
    <property type="entry name" value="LysM_dom_sf"/>
</dbReference>
<dbReference type="PANTHER" id="PTHR37423">
    <property type="entry name" value="SOLUBLE LYTIC MUREIN TRANSGLYCOSYLASE-RELATED"/>
    <property type="match status" value="1"/>
</dbReference>
<protein>
    <submittedName>
        <fullName evidence="4">Transglycosylase SLT domain-containing protein</fullName>
    </submittedName>
</protein>
<dbReference type="Gene3D" id="1.10.530.10">
    <property type="match status" value="1"/>
</dbReference>
<dbReference type="SUPFAM" id="SSF54106">
    <property type="entry name" value="LysM domain"/>
    <property type="match status" value="2"/>
</dbReference>
<dbReference type="PANTHER" id="PTHR37423:SF2">
    <property type="entry name" value="MEMBRANE-BOUND LYTIC MUREIN TRANSGLYCOSYLASE C"/>
    <property type="match status" value="1"/>
</dbReference>
<keyword evidence="5" id="KW-1185">Reference proteome</keyword>
<dbReference type="EMBL" id="CP106679">
    <property type="protein sequence ID" value="UXP33263.1"/>
    <property type="molecule type" value="Genomic_DNA"/>
</dbReference>
<evidence type="ECO:0000313" key="5">
    <source>
        <dbReference type="Proteomes" id="UP001065174"/>
    </source>
</evidence>
<dbReference type="CDD" id="cd16894">
    <property type="entry name" value="MltD-like"/>
    <property type="match status" value="1"/>
</dbReference>
<dbReference type="PROSITE" id="PS51782">
    <property type="entry name" value="LYSM"/>
    <property type="match status" value="2"/>
</dbReference>
<dbReference type="SUPFAM" id="SSF53955">
    <property type="entry name" value="Lysozyme-like"/>
    <property type="match status" value="1"/>
</dbReference>
<organism evidence="4 5">
    <name type="scientific">Reichenbachiella agarivorans</name>
    <dbReference type="NCBI Taxonomy" id="2979464"/>
    <lineage>
        <taxon>Bacteria</taxon>
        <taxon>Pseudomonadati</taxon>
        <taxon>Bacteroidota</taxon>
        <taxon>Cytophagia</taxon>
        <taxon>Cytophagales</taxon>
        <taxon>Reichenbachiellaceae</taxon>
        <taxon>Reichenbachiella</taxon>
    </lineage>
</organism>